<dbReference type="Proteomes" id="UP000054116">
    <property type="component" value="Unassembled WGS sequence"/>
</dbReference>
<name>A0A091MUZ4_CARIC</name>
<feature type="compositionally biased region" description="Polar residues" evidence="1">
    <location>
        <begin position="38"/>
        <end position="48"/>
    </location>
</feature>
<protein>
    <submittedName>
        <fullName evidence="2">Pogo transposable element with ZNF domain</fullName>
    </submittedName>
</protein>
<evidence type="ECO:0000256" key="1">
    <source>
        <dbReference type="SAM" id="MobiDB-lite"/>
    </source>
</evidence>
<organism evidence="2 3">
    <name type="scientific">Cariama cristata</name>
    <name type="common">Red-legged seriema</name>
    <dbReference type="NCBI Taxonomy" id="54380"/>
    <lineage>
        <taxon>Eukaryota</taxon>
        <taxon>Metazoa</taxon>
        <taxon>Chordata</taxon>
        <taxon>Craniata</taxon>
        <taxon>Vertebrata</taxon>
        <taxon>Euteleostomi</taxon>
        <taxon>Archelosauria</taxon>
        <taxon>Archosauria</taxon>
        <taxon>Dinosauria</taxon>
        <taxon>Saurischia</taxon>
        <taxon>Theropoda</taxon>
        <taxon>Coelurosauria</taxon>
        <taxon>Aves</taxon>
        <taxon>Neognathae</taxon>
        <taxon>Neoaves</taxon>
        <taxon>Telluraves</taxon>
        <taxon>Australaves</taxon>
        <taxon>Cariamiformes</taxon>
        <taxon>Cariamidae</taxon>
        <taxon>Cariama</taxon>
    </lineage>
</organism>
<accession>A0A091MUZ4</accession>
<dbReference type="AlphaFoldDB" id="A0A091MUZ4"/>
<keyword evidence="3" id="KW-1185">Reference proteome</keyword>
<sequence length="87" mass="9916">MAKHLVFNPSHEFSNIIFRGPTWISHSRHIQPQDKSMKNTCPTYSPSKAATVKTKPRNLQTQKSSISSSKGKARLSRFMASKMLIWI</sequence>
<evidence type="ECO:0000313" key="2">
    <source>
        <dbReference type="EMBL" id="KFP65315.1"/>
    </source>
</evidence>
<evidence type="ECO:0000313" key="3">
    <source>
        <dbReference type="Proteomes" id="UP000054116"/>
    </source>
</evidence>
<gene>
    <name evidence="2" type="ORF">N322_00581</name>
</gene>
<proteinExistence type="predicted"/>
<dbReference type="EMBL" id="KK517701">
    <property type="protein sequence ID" value="KFP65315.1"/>
    <property type="molecule type" value="Genomic_DNA"/>
</dbReference>
<feature type="compositionally biased region" description="Polar residues" evidence="1">
    <location>
        <begin position="57"/>
        <end position="70"/>
    </location>
</feature>
<reference evidence="2 3" key="1">
    <citation type="submission" date="2014-04" db="EMBL/GenBank/DDBJ databases">
        <title>Genome evolution of avian class.</title>
        <authorList>
            <person name="Zhang G."/>
            <person name="Li C."/>
        </authorList>
    </citation>
    <scope>NUCLEOTIDE SEQUENCE [LARGE SCALE GENOMIC DNA]</scope>
    <source>
        <strain evidence="2">BGI_N322</strain>
    </source>
</reference>
<feature type="region of interest" description="Disordered" evidence="1">
    <location>
        <begin position="30"/>
        <end position="72"/>
    </location>
</feature>